<dbReference type="InterPro" id="IPR039424">
    <property type="entry name" value="SBP_5"/>
</dbReference>
<feature type="chain" id="PRO_5047358820" evidence="2">
    <location>
        <begin position="30"/>
        <end position="545"/>
    </location>
</feature>
<dbReference type="InterPro" id="IPR000914">
    <property type="entry name" value="SBP_5_dom"/>
</dbReference>
<evidence type="ECO:0000256" key="2">
    <source>
        <dbReference type="SAM" id="SignalP"/>
    </source>
</evidence>
<keyword evidence="1 2" id="KW-0732">Signal</keyword>
<dbReference type="PANTHER" id="PTHR30290:SF38">
    <property type="entry name" value="D,D-DIPEPTIDE-BINDING PERIPLASMIC PROTEIN DDPA-RELATED"/>
    <property type="match status" value="1"/>
</dbReference>
<dbReference type="Gene3D" id="3.10.105.10">
    <property type="entry name" value="Dipeptide-binding Protein, Domain 3"/>
    <property type="match status" value="1"/>
</dbReference>
<feature type="signal peptide" evidence="2">
    <location>
        <begin position="1"/>
        <end position="29"/>
    </location>
</feature>
<proteinExistence type="predicted"/>
<evidence type="ECO:0000256" key="1">
    <source>
        <dbReference type="ARBA" id="ARBA00022729"/>
    </source>
</evidence>
<evidence type="ECO:0000259" key="3">
    <source>
        <dbReference type="Pfam" id="PF00496"/>
    </source>
</evidence>
<gene>
    <name evidence="4" type="ORF">GCM10009765_05790</name>
</gene>
<reference evidence="4 5" key="1">
    <citation type="journal article" date="2019" name="Int. J. Syst. Evol. Microbiol.">
        <title>The Global Catalogue of Microorganisms (GCM) 10K type strain sequencing project: providing services to taxonomists for standard genome sequencing and annotation.</title>
        <authorList>
            <consortium name="The Broad Institute Genomics Platform"/>
            <consortium name="The Broad Institute Genome Sequencing Center for Infectious Disease"/>
            <person name="Wu L."/>
            <person name="Ma J."/>
        </authorList>
    </citation>
    <scope>NUCLEOTIDE SEQUENCE [LARGE SCALE GENOMIC DNA]</scope>
    <source>
        <strain evidence="4 5">JCM 14718</strain>
    </source>
</reference>
<feature type="domain" description="Solute-binding protein family 5" evidence="3">
    <location>
        <begin position="96"/>
        <end position="461"/>
    </location>
</feature>
<dbReference type="RefSeq" id="WP_344306856.1">
    <property type="nucleotide sequence ID" value="NZ_BAAANY010000002.1"/>
</dbReference>
<comment type="caution">
    <text evidence="4">The sequence shown here is derived from an EMBL/GenBank/DDBJ whole genome shotgun (WGS) entry which is preliminary data.</text>
</comment>
<dbReference type="Pfam" id="PF00496">
    <property type="entry name" value="SBP_bac_5"/>
    <property type="match status" value="1"/>
</dbReference>
<keyword evidence="5" id="KW-1185">Reference proteome</keyword>
<dbReference type="SUPFAM" id="SSF53850">
    <property type="entry name" value="Periplasmic binding protein-like II"/>
    <property type="match status" value="1"/>
</dbReference>
<sequence>MRFQVLRPSSAGRRLAVALCLLAALSACAGTTGAAVGIPAVAPFDARAVAAGGTLTVALSSDADALDPTTSTTFVGREIFINMCEKLYDISSTLAVVPQLAAGLPDISTDQKTATIRLRPGLVFNDGTPLTAGAVKESLDRDRTKKDSARSKEIGAVASVDVVDSLTVRLNLSRPFAPLTSQLADRAGMIMSPAALARYGDDFGAHPVCVGPFAFASRVSGSQIVLTKSGYYYDRAKVKLARIVYTIITDSNVRSANLKSGDIQVAERVASSDVPLLAADGKVRVLSGGTIGYQGITINLANVAGSTGKPGTVNTPLARSQQLRQAFELSLDRDVINRVVFNGLYDPDCSPLPRLSVFRDPALKCSTREVAKARALITASGVKTPIPVQLIVTAAAQSERLGAVIQGMAKDAGFAVSIVPEEFVTSLAQAKSGKFDAIQVGWSGRVDPDGNLNGLVNTGGSSNYGLIHDLGIDSDLKAAAATADVPARRVLYSRIIDRLDALQGNIYLYHERYFLGVSDKIAGIRYYADGLPRLTTAGYAAQAGA</sequence>
<name>A0ABN2FTQ1_9ACTN</name>
<dbReference type="InterPro" id="IPR030678">
    <property type="entry name" value="Peptide/Ni-bd"/>
</dbReference>
<dbReference type="Gene3D" id="3.90.76.10">
    <property type="entry name" value="Dipeptide-binding Protein, Domain 1"/>
    <property type="match status" value="1"/>
</dbReference>
<dbReference type="PANTHER" id="PTHR30290">
    <property type="entry name" value="PERIPLASMIC BINDING COMPONENT OF ABC TRANSPORTER"/>
    <property type="match status" value="1"/>
</dbReference>
<accession>A0ABN2FTQ1</accession>
<organism evidence="4 5">
    <name type="scientific">Fodinicola feengrottensis</name>
    <dbReference type="NCBI Taxonomy" id="435914"/>
    <lineage>
        <taxon>Bacteria</taxon>
        <taxon>Bacillati</taxon>
        <taxon>Actinomycetota</taxon>
        <taxon>Actinomycetes</taxon>
        <taxon>Mycobacteriales</taxon>
        <taxon>Fodinicola</taxon>
    </lineage>
</organism>
<dbReference type="PROSITE" id="PS51257">
    <property type="entry name" value="PROKAR_LIPOPROTEIN"/>
    <property type="match status" value="1"/>
</dbReference>
<evidence type="ECO:0000313" key="5">
    <source>
        <dbReference type="Proteomes" id="UP001500618"/>
    </source>
</evidence>
<dbReference type="Proteomes" id="UP001500618">
    <property type="component" value="Unassembled WGS sequence"/>
</dbReference>
<dbReference type="EMBL" id="BAAANY010000002">
    <property type="protein sequence ID" value="GAA1659277.1"/>
    <property type="molecule type" value="Genomic_DNA"/>
</dbReference>
<evidence type="ECO:0000313" key="4">
    <source>
        <dbReference type="EMBL" id="GAA1659277.1"/>
    </source>
</evidence>
<dbReference type="PIRSF" id="PIRSF002741">
    <property type="entry name" value="MppA"/>
    <property type="match status" value="1"/>
</dbReference>
<protein>
    <submittedName>
        <fullName evidence="4">ABC transporter substrate-binding protein</fullName>
    </submittedName>
</protein>
<dbReference type="Gene3D" id="3.40.190.10">
    <property type="entry name" value="Periplasmic binding protein-like II"/>
    <property type="match status" value="1"/>
</dbReference>